<proteinExistence type="predicted"/>
<name>A0A0A9DBX9_ARUDO</name>
<keyword evidence="1" id="KW-0472">Membrane</keyword>
<keyword evidence="1" id="KW-1133">Transmembrane helix</keyword>
<reference evidence="2" key="1">
    <citation type="submission" date="2014-09" db="EMBL/GenBank/DDBJ databases">
        <authorList>
            <person name="Magalhaes I.L.F."/>
            <person name="Oliveira U."/>
            <person name="Santos F.R."/>
            <person name="Vidigal T.H.D.A."/>
            <person name="Brescovit A.D."/>
            <person name="Santos A.J."/>
        </authorList>
    </citation>
    <scope>NUCLEOTIDE SEQUENCE</scope>
    <source>
        <tissue evidence="2">Shoot tissue taken approximately 20 cm above the soil surface</tissue>
    </source>
</reference>
<sequence length="121" mass="13518">MSAAQLLRHSRKLRSLQNAVDCDRSSLVRCFSSGSGSFLVKENGAGKRTGGNKFFQYNKHAKELETFKVPLGVNRSYTWRRAPTSSIPNAVSGLNGSFSWYLFIYCIIFSLFGCIGTHENK</sequence>
<accession>A0A0A9DBX9</accession>
<organism evidence="2">
    <name type="scientific">Arundo donax</name>
    <name type="common">Giant reed</name>
    <name type="synonym">Donax arundinaceus</name>
    <dbReference type="NCBI Taxonomy" id="35708"/>
    <lineage>
        <taxon>Eukaryota</taxon>
        <taxon>Viridiplantae</taxon>
        <taxon>Streptophyta</taxon>
        <taxon>Embryophyta</taxon>
        <taxon>Tracheophyta</taxon>
        <taxon>Spermatophyta</taxon>
        <taxon>Magnoliopsida</taxon>
        <taxon>Liliopsida</taxon>
        <taxon>Poales</taxon>
        <taxon>Poaceae</taxon>
        <taxon>PACMAD clade</taxon>
        <taxon>Arundinoideae</taxon>
        <taxon>Arundineae</taxon>
        <taxon>Arundo</taxon>
    </lineage>
</organism>
<feature type="transmembrane region" description="Helical" evidence="1">
    <location>
        <begin position="98"/>
        <end position="117"/>
    </location>
</feature>
<reference evidence="2" key="2">
    <citation type="journal article" date="2015" name="Data Brief">
        <title>Shoot transcriptome of the giant reed, Arundo donax.</title>
        <authorList>
            <person name="Barrero R.A."/>
            <person name="Guerrero F.D."/>
            <person name="Moolhuijzen P."/>
            <person name="Goolsby J.A."/>
            <person name="Tidwell J."/>
            <person name="Bellgard S.E."/>
            <person name="Bellgard M.I."/>
        </authorList>
    </citation>
    <scope>NUCLEOTIDE SEQUENCE</scope>
    <source>
        <tissue evidence="2">Shoot tissue taken approximately 20 cm above the soil surface</tissue>
    </source>
</reference>
<dbReference type="AlphaFoldDB" id="A0A0A9DBX9"/>
<keyword evidence="1" id="KW-0812">Transmembrane</keyword>
<protein>
    <submittedName>
        <fullName evidence="2">Uncharacterized protein</fullName>
    </submittedName>
</protein>
<evidence type="ECO:0000256" key="1">
    <source>
        <dbReference type="SAM" id="Phobius"/>
    </source>
</evidence>
<evidence type="ECO:0000313" key="2">
    <source>
        <dbReference type="EMBL" id="JAD81267.1"/>
    </source>
</evidence>
<dbReference type="EMBL" id="GBRH01216628">
    <property type="protein sequence ID" value="JAD81267.1"/>
    <property type="molecule type" value="Transcribed_RNA"/>
</dbReference>